<sequence length="108" mass="12101">MNKVVRVKRTEFIAVDYTVDDSAVVTQFLEQVVRSVRLDLVNLDWYDGMAHFQQGSIAMPDSIRARWRSSTVNLRGLDPDAPEGEWVLRYAPYSNSAGVSVGNGHATE</sequence>
<name>A0AA41QBZ9_9MICO</name>
<proteinExistence type="predicted"/>
<keyword evidence="2" id="KW-1185">Reference proteome</keyword>
<protein>
    <submittedName>
        <fullName evidence="1">Uncharacterized protein</fullName>
    </submittedName>
</protein>
<dbReference type="Proteomes" id="UP001165405">
    <property type="component" value="Unassembled WGS sequence"/>
</dbReference>
<comment type="caution">
    <text evidence="1">The sequence shown here is derived from an EMBL/GenBank/DDBJ whole genome shotgun (WGS) entry which is preliminary data.</text>
</comment>
<reference evidence="1" key="1">
    <citation type="submission" date="2022-01" db="EMBL/GenBank/DDBJ databases">
        <title>Antribacter sp. nov., isolated from Guizhou of China.</title>
        <authorList>
            <person name="Chengliang C."/>
            <person name="Ya Z."/>
        </authorList>
    </citation>
    <scope>NUCLEOTIDE SEQUENCE</scope>
    <source>
        <strain evidence="1">KLBMP 9083</strain>
    </source>
</reference>
<evidence type="ECO:0000313" key="1">
    <source>
        <dbReference type="EMBL" id="MCF4120005.1"/>
    </source>
</evidence>
<gene>
    <name evidence="1" type="ORF">L1785_03345</name>
</gene>
<evidence type="ECO:0000313" key="2">
    <source>
        <dbReference type="Proteomes" id="UP001165405"/>
    </source>
</evidence>
<accession>A0AA41QBZ9</accession>
<dbReference type="RefSeq" id="WP_236087716.1">
    <property type="nucleotide sequence ID" value="NZ_JAKGSG010000011.1"/>
</dbReference>
<dbReference type="EMBL" id="JAKGSG010000011">
    <property type="protein sequence ID" value="MCF4120005.1"/>
    <property type="molecule type" value="Genomic_DNA"/>
</dbReference>
<dbReference type="AlphaFoldDB" id="A0AA41QBZ9"/>
<organism evidence="1 2">
    <name type="scientific">Antribacter soli</name>
    <dbReference type="NCBI Taxonomy" id="2910976"/>
    <lineage>
        <taxon>Bacteria</taxon>
        <taxon>Bacillati</taxon>
        <taxon>Actinomycetota</taxon>
        <taxon>Actinomycetes</taxon>
        <taxon>Micrococcales</taxon>
        <taxon>Promicromonosporaceae</taxon>
        <taxon>Antribacter</taxon>
    </lineage>
</organism>